<sequence>MTENWLTGDVLQGVEDQMKRLVQKANSDETVQIPANAFLDQVVSFIDVLREEIGSQGTGDRHKWIERYEKLVREYGQGKEVELDNPKRIRSIEITPAKWPFVLTDGDWKTCQAIMRKFNLLHQPVPNAVTLLDGLLHLKKNSSLQRIEGNRDELYVEGVQAIFVRAKAEGVNLRANT</sequence>
<protein>
    <submittedName>
        <fullName evidence="1">Uncharacterized protein</fullName>
    </submittedName>
</protein>
<reference evidence="1" key="1">
    <citation type="journal article" date="2020" name="Stud. Mycol.">
        <title>101 Dothideomycetes genomes: a test case for predicting lifestyles and emergence of pathogens.</title>
        <authorList>
            <person name="Haridas S."/>
            <person name="Albert R."/>
            <person name="Binder M."/>
            <person name="Bloem J."/>
            <person name="Labutti K."/>
            <person name="Salamov A."/>
            <person name="Andreopoulos B."/>
            <person name="Baker S."/>
            <person name="Barry K."/>
            <person name="Bills G."/>
            <person name="Bluhm B."/>
            <person name="Cannon C."/>
            <person name="Castanera R."/>
            <person name="Culley D."/>
            <person name="Daum C."/>
            <person name="Ezra D."/>
            <person name="Gonzalez J."/>
            <person name="Henrissat B."/>
            <person name="Kuo A."/>
            <person name="Liang C."/>
            <person name="Lipzen A."/>
            <person name="Lutzoni F."/>
            <person name="Magnuson J."/>
            <person name="Mondo S."/>
            <person name="Nolan M."/>
            <person name="Ohm R."/>
            <person name="Pangilinan J."/>
            <person name="Park H.-J."/>
            <person name="Ramirez L."/>
            <person name="Alfaro M."/>
            <person name="Sun H."/>
            <person name="Tritt A."/>
            <person name="Yoshinaga Y."/>
            <person name="Zwiers L.-H."/>
            <person name="Turgeon B."/>
            <person name="Goodwin S."/>
            <person name="Spatafora J."/>
            <person name="Crous P."/>
            <person name="Grigoriev I."/>
        </authorList>
    </citation>
    <scope>NUCLEOTIDE SEQUENCE</scope>
    <source>
        <strain evidence="1">CBS 130266</strain>
    </source>
</reference>
<gene>
    <name evidence="1" type="ORF">EJ08DRAFT_697578</name>
</gene>
<evidence type="ECO:0000313" key="1">
    <source>
        <dbReference type="EMBL" id="KAF2430287.1"/>
    </source>
</evidence>
<dbReference type="EMBL" id="MU007040">
    <property type="protein sequence ID" value="KAF2430287.1"/>
    <property type="molecule type" value="Genomic_DNA"/>
</dbReference>
<accession>A0A9P4NRG1</accession>
<evidence type="ECO:0000313" key="2">
    <source>
        <dbReference type="Proteomes" id="UP000800235"/>
    </source>
</evidence>
<name>A0A9P4NRG1_9PEZI</name>
<dbReference type="AlphaFoldDB" id="A0A9P4NRG1"/>
<organism evidence="1 2">
    <name type="scientific">Tothia fuscella</name>
    <dbReference type="NCBI Taxonomy" id="1048955"/>
    <lineage>
        <taxon>Eukaryota</taxon>
        <taxon>Fungi</taxon>
        <taxon>Dikarya</taxon>
        <taxon>Ascomycota</taxon>
        <taxon>Pezizomycotina</taxon>
        <taxon>Dothideomycetes</taxon>
        <taxon>Pleosporomycetidae</taxon>
        <taxon>Venturiales</taxon>
        <taxon>Cylindrosympodiaceae</taxon>
        <taxon>Tothia</taxon>
    </lineage>
</organism>
<keyword evidence="2" id="KW-1185">Reference proteome</keyword>
<dbReference type="Proteomes" id="UP000800235">
    <property type="component" value="Unassembled WGS sequence"/>
</dbReference>
<comment type="caution">
    <text evidence="1">The sequence shown here is derived from an EMBL/GenBank/DDBJ whole genome shotgun (WGS) entry which is preliminary data.</text>
</comment>
<proteinExistence type="predicted"/>